<comment type="similarity">
    <text evidence="1">Belongs to the glycosyltransferase 2 family.</text>
</comment>
<proteinExistence type="inferred from homology"/>
<dbReference type="Proteomes" id="UP000305267">
    <property type="component" value="Unassembled WGS sequence"/>
</dbReference>
<dbReference type="Gene3D" id="3.90.550.10">
    <property type="entry name" value="Spore Coat Polysaccharide Biosynthesis Protein SpsA, Chain A"/>
    <property type="match status" value="1"/>
</dbReference>
<dbReference type="PANTHER" id="PTHR43179">
    <property type="entry name" value="RHAMNOSYLTRANSFERASE WBBL"/>
    <property type="match status" value="1"/>
</dbReference>
<evidence type="ECO:0000256" key="2">
    <source>
        <dbReference type="ARBA" id="ARBA00022676"/>
    </source>
</evidence>
<feature type="domain" description="Glycosyltransferase 2-like" evidence="4">
    <location>
        <begin position="15"/>
        <end position="127"/>
    </location>
</feature>
<evidence type="ECO:0000259" key="4">
    <source>
        <dbReference type="Pfam" id="PF00535"/>
    </source>
</evidence>
<reference evidence="5 6" key="1">
    <citation type="submission" date="2019-06" db="EMBL/GenBank/DDBJ databases">
        <title>Genome of Methylobacterium sp. 17Sr1-39.</title>
        <authorList>
            <person name="Seo T."/>
        </authorList>
    </citation>
    <scope>NUCLEOTIDE SEQUENCE [LARGE SCALE GENOMIC DNA]</scope>
    <source>
        <strain evidence="5 6">17Sr1-39</strain>
    </source>
</reference>
<dbReference type="InterPro" id="IPR029044">
    <property type="entry name" value="Nucleotide-diphossugar_trans"/>
</dbReference>
<protein>
    <submittedName>
        <fullName evidence="5">Glycosyltransferase family 2 protein</fullName>
    </submittedName>
</protein>
<organism evidence="5 6">
    <name type="scientific">Methylobacterium terricola</name>
    <dbReference type="NCBI Taxonomy" id="2583531"/>
    <lineage>
        <taxon>Bacteria</taxon>
        <taxon>Pseudomonadati</taxon>
        <taxon>Pseudomonadota</taxon>
        <taxon>Alphaproteobacteria</taxon>
        <taxon>Hyphomicrobiales</taxon>
        <taxon>Methylobacteriaceae</taxon>
        <taxon>Methylobacterium</taxon>
    </lineage>
</organism>
<keyword evidence="2" id="KW-0328">Glycosyltransferase</keyword>
<keyword evidence="3 5" id="KW-0808">Transferase</keyword>
<gene>
    <name evidence="5" type="ORF">FF100_00525</name>
</gene>
<dbReference type="EMBL" id="VDDA01000001">
    <property type="protein sequence ID" value="TNC16440.1"/>
    <property type="molecule type" value="Genomic_DNA"/>
</dbReference>
<comment type="caution">
    <text evidence="5">The sequence shown here is derived from an EMBL/GenBank/DDBJ whole genome shotgun (WGS) entry which is preliminary data.</text>
</comment>
<dbReference type="AlphaFoldDB" id="A0A5C4LQE4"/>
<evidence type="ECO:0000256" key="3">
    <source>
        <dbReference type="ARBA" id="ARBA00022679"/>
    </source>
</evidence>
<dbReference type="SUPFAM" id="SSF53448">
    <property type="entry name" value="Nucleotide-diphospho-sugar transferases"/>
    <property type="match status" value="1"/>
</dbReference>
<dbReference type="GO" id="GO:0016757">
    <property type="term" value="F:glycosyltransferase activity"/>
    <property type="evidence" value="ECO:0007669"/>
    <property type="project" value="UniProtKB-KW"/>
</dbReference>
<evidence type="ECO:0000313" key="5">
    <source>
        <dbReference type="EMBL" id="TNC16440.1"/>
    </source>
</evidence>
<name>A0A5C4LQE4_9HYPH</name>
<sequence>MPSSTDASHPPPRVSLLVCTRGRSAQLERLFASLAVQTCPDFEVVLVDQNEPGTLEPIVGRYRDRLTIDHARSAPGLSRARNVGLARCRGDLIAFPDDDCWYPAGLVAEVVRLFADHPQADAVTGRTLDATGRESLGAFLAADQAVDRRNVWFSGNSNGLFVRREAARAIGGFDETLGVGAATPFRSGEETDFLLRLLGQGRGVVFRHGLTVHHDQVAETGRHARAADYARGFGRVLRLHRYGLFYLAFRLARFTASGGRALLRRDTGTARDKVLWAIGTVSGYCAARQVAAGTAAGEQRAFGR</sequence>
<dbReference type="OrthoDB" id="9771846at2"/>
<evidence type="ECO:0000313" key="6">
    <source>
        <dbReference type="Proteomes" id="UP000305267"/>
    </source>
</evidence>
<dbReference type="CDD" id="cd00761">
    <property type="entry name" value="Glyco_tranf_GTA_type"/>
    <property type="match status" value="1"/>
</dbReference>
<evidence type="ECO:0000256" key="1">
    <source>
        <dbReference type="ARBA" id="ARBA00006739"/>
    </source>
</evidence>
<accession>A0A5C4LQE4</accession>
<dbReference type="PANTHER" id="PTHR43179:SF12">
    <property type="entry name" value="GALACTOFURANOSYLTRANSFERASE GLFT2"/>
    <property type="match status" value="1"/>
</dbReference>
<dbReference type="Pfam" id="PF00535">
    <property type="entry name" value="Glycos_transf_2"/>
    <property type="match status" value="1"/>
</dbReference>
<dbReference type="InterPro" id="IPR001173">
    <property type="entry name" value="Glyco_trans_2-like"/>
</dbReference>
<keyword evidence="6" id="KW-1185">Reference proteome</keyword>